<dbReference type="AlphaFoldDB" id="A0A6M8HZW4"/>
<dbReference type="KEGG" id="lck:HN018_27585"/>
<geneLocation type="plasmid" evidence="1 2">
    <name>unnamed5</name>
</geneLocation>
<sequence length="333" mass="36464">MDRRYDRKINRIRRGDYEVGDFIIADAKDADLSGGVVVTGPTRDALGARTGWRSRPQFLQAIERIVADDVIDIMLLSTSNLQQLDRSGAFDGSDVQPAYRANDPSDVWGGIRGATYCASASSPYQSADLSLTDSLKTLALFSITFNNSLHDDLRSLEAFAAFRSGARASGQRYFLEVFNPNIECGIAPNDISAYVNDCILRTLAGLRSEERPEFLKIVFNGARALDELVHHDPSLIVGILGGGAGTSRDAFELVAQGERYGARVALFGRKINFAEDEVLFIGFLRKVADRVMTPVDAVKGYHDALRHCGRQADRSLDDDLVLSSGPLRQAANQ</sequence>
<dbReference type="Proteomes" id="UP000500767">
    <property type="component" value="Plasmid unnamed5"/>
</dbReference>
<dbReference type="Gene3D" id="3.20.20.70">
    <property type="entry name" value="Aldolase class I"/>
    <property type="match status" value="1"/>
</dbReference>
<dbReference type="InterPro" id="IPR013785">
    <property type="entry name" value="Aldolase_TIM"/>
</dbReference>
<protein>
    <submittedName>
        <fullName evidence="1">Uncharacterized protein</fullName>
    </submittedName>
</protein>
<reference evidence="1 2" key="1">
    <citation type="journal article" date="2014" name="World J. Microbiol. Biotechnol.">
        <title>Biodiversity and physiological characteristics of Antarctic and Arctic lichens-associated bacteria.</title>
        <authorList>
            <person name="Lee Y.M."/>
            <person name="Kim E.H."/>
            <person name="Lee H.K."/>
            <person name="Hong S.G."/>
        </authorList>
    </citation>
    <scope>NUCLEOTIDE SEQUENCE [LARGE SCALE GENOMIC DNA]</scope>
    <source>
        <strain evidence="1 2">PAMC 26569</strain>
        <plasmid evidence="1">unnamed5</plasmid>
    </source>
</reference>
<evidence type="ECO:0000313" key="2">
    <source>
        <dbReference type="Proteomes" id="UP000500767"/>
    </source>
</evidence>
<accession>A0A6M8HZW4</accession>
<keyword evidence="1" id="KW-0614">Plasmid</keyword>
<proteinExistence type="predicted"/>
<organism evidence="1 2">
    <name type="scientific">Lichenicola cladoniae</name>
    <dbReference type="NCBI Taxonomy" id="1484109"/>
    <lineage>
        <taxon>Bacteria</taxon>
        <taxon>Pseudomonadati</taxon>
        <taxon>Pseudomonadota</taxon>
        <taxon>Alphaproteobacteria</taxon>
        <taxon>Acetobacterales</taxon>
        <taxon>Acetobacteraceae</taxon>
        <taxon>Lichenicola</taxon>
    </lineage>
</organism>
<gene>
    <name evidence="1" type="ORF">HN018_27585</name>
</gene>
<dbReference type="EMBL" id="CP053712">
    <property type="protein sequence ID" value="QKE93890.1"/>
    <property type="molecule type" value="Genomic_DNA"/>
</dbReference>
<keyword evidence="2" id="KW-1185">Reference proteome</keyword>
<name>A0A6M8HZW4_9PROT</name>
<evidence type="ECO:0000313" key="1">
    <source>
        <dbReference type="EMBL" id="QKE93890.1"/>
    </source>
</evidence>
<dbReference type="RefSeq" id="WP_171836856.1">
    <property type="nucleotide sequence ID" value="NZ_CP053712.1"/>
</dbReference>